<evidence type="ECO:0000313" key="2">
    <source>
        <dbReference type="Proteomes" id="UP000250088"/>
    </source>
</evidence>
<evidence type="ECO:0000313" key="1">
    <source>
        <dbReference type="EMBL" id="ARS91597.1"/>
    </source>
</evidence>
<dbReference type="EMBL" id="CP019893">
    <property type="protein sequence ID" value="ARS91597.1"/>
    <property type="molecule type" value="Genomic_DNA"/>
</dbReference>
<keyword evidence="2" id="KW-1185">Reference proteome</keyword>
<dbReference type="InterPro" id="IPR055927">
    <property type="entry name" value="DUF7504"/>
</dbReference>
<dbReference type="Proteomes" id="UP000250088">
    <property type="component" value="Chromosome"/>
</dbReference>
<dbReference type="OrthoDB" id="109251at2157"/>
<sequence>MVYRWDCSRCGFTVWTGLEGAIRDAVQSHLLEHDGRALYRDGFRIGWACPHCSESALRHDEDTAVEAFGEHLFSHVEGRVRSGTHVAADLAGSGNVLLASPPNSAGMENALVHFAAPCDVVLLVTSDVAGRLRLLDQRLTSWPDRTIVLTTSDQPLAGVDDVDLSRVPLEIVKLEGGFSLPRLGETISRIIDEHDGPDVRFSVSFEVLSEIVDAFELETVFRFLHLLTRRLETADALGHFYFSPDVRSGPTLNLLGELFDLQLEAESDRFVSTA</sequence>
<proteinExistence type="predicted"/>
<gene>
    <name evidence="1" type="ORF">B1756_18960</name>
</gene>
<dbReference type="AlphaFoldDB" id="A0A2Z2HZW2"/>
<protein>
    <submittedName>
        <fullName evidence="1">Uncharacterized protein</fullName>
    </submittedName>
</protein>
<dbReference type="Pfam" id="PF24336">
    <property type="entry name" value="DUF7504"/>
    <property type="match status" value="1"/>
</dbReference>
<organism evidence="1 2">
    <name type="scientific">Natrarchaeobaculum aegyptiacum</name>
    <dbReference type="NCBI Taxonomy" id="745377"/>
    <lineage>
        <taxon>Archaea</taxon>
        <taxon>Methanobacteriati</taxon>
        <taxon>Methanobacteriota</taxon>
        <taxon>Stenosarchaea group</taxon>
        <taxon>Halobacteria</taxon>
        <taxon>Halobacteriales</taxon>
        <taxon>Natrialbaceae</taxon>
        <taxon>Natrarchaeobaculum</taxon>
    </lineage>
</organism>
<accession>A0A2Z2HZW2</accession>
<name>A0A2Z2HZW2_9EURY</name>
<reference evidence="2" key="1">
    <citation type="submission" date="2017-02" db="EMBL/GenBank/DDBJ databases">
        <title>Natronthermophilus aegyptiacus gen. nov.,sp. nov., an aerobic, extremely halophilic alkalithermophilic archaeon isolated from the athalassohaline Wadi An Natrun, Egypt.</title>
        <authorList>
            <person name="Zhao B."/>
        </authorList>
    </citation>
    <scope>NUCLEOTIDE SEQUENCE [LARGE SCALE GENOMIC DNA]</scope>
    <source>
        <strain evidence="2">JW/NM-HA 15</strain>
    </source>
</reference>
<dbReference type="KEGG" id="naj:B1756_18960"/>